<dbReference type="Pfam" id="PF01618">
    <property type="entry name" value="MotA_ExbB"/>
    <property type="match status" value="1"/>
</dbReference>
<evidence type="ECO:0000256" key="2">
    <source>
        <dbReference type="ARBA" id="ARBA00022448"/>
    </source>
</evidence>
<feature type="compositionally biased region" description="Low complexity" evidence="9">
    <location>
        <begin position="50"/>
        <end position="66"/>
    </location>
</feature>
<feature type="transmembrane region" description="Helical" evidence="10">
    <location>
        <begin position="268"/>
        <end position="292"/>
    </location>
</feature>
<evidence type="ECO:0000256" key="1">
    <source>
        <dbReference type="ARBA" id="ARBA00004651"/>
    </source>
</evidence>
<dbReference type="PANTHER" id="PTHR30625:SF15">
    <property type="entry name" value="BIOPOLYMER TRANSPORT PROTEIN EXBB"/>
    <property type="match status" value="1"/>
</dbReference>
<evidence type="ECO:0000256" key="4">
    <source>
        <dbReference type="ARBA" id="ARBA00022692"/>
    </source>
</evidence>
<evidence type="ECO:0000313" key="13">
    <source>
        <dbReference type="EMBL" id="EFU29530.1"/>
    </source>
</evidence>
<proteinExistence type="inferred from homology"/>
<keyword evidence="4 10" id="KW-0812">Transmembrane</keyword>
<dbReference type="GO" id="GO:0005886">
    <property type="term" value="C:plasma membrane"/>
    <property type="evidence" value="ECO:0007669"/>
    <property type="project" value="UniProtKB-SubCell"/>
</dbReference>
<keyword evidence="5 8" id="KW-0653">Protein transport</keyword>
<evidence type="ECO:0000256" key="8">
    <source>
        <dbReference type="RuleBase" id="RU004057"/>
    </source>
</evidence>
<dbReference type="STRING" id="873513.HMPREF6485_2550"/>
<keyword evidence="6 10" id="KW-1133">Transmembrane helix</keyword>
<feature type="signal peptide" evidence="11">
    <location>
        <begin position="1"/>
        <end position="38"/>
    </location>
</feature>
<comment type="subcellular location">
    <subcellularLocation>
        <location evidence="1">Cell membrane</location>
        <topology evidence="1">Multi-pass membrane protein</topology>
    </subcellularLocation>
    <subcellularLocation>
        <location evidence="8">Membrane</location>
        <topology evidence="8">Multi-pass membrane protein</topology>
    </subcellularLocation>
</comment>
<comment type="caution">
    <text evidence="13">The sequence shown here is derived from an EMBL/GenBank/DDBJ whole genome shotgun (WGS) entry which is preliminary data.</text>
</comment>
<keyword evidence="14" id="KW-1185">Reference proteome</keyword>
<dbReference type="eggNOG" id="COG0811">
    <property type="taxonomic scope" value="Bacteria"/>
</dbReference>
<protein>
    <submittedName>
        <fullName evidence="13">Transporter, MotA/TolQ/ExbB proton channel family protein</fullName>
    </submittedName>
</protein>
<dbReference type="InterPro" id="IPR050790">
    <property type="entry name" value="ExbB/TolQ_transport"/>
</dbReference>
<evidence type="ECO:0000256" key="6">
    <source>
        <dbReference type="ARBA" id="ARBA00022989"/>
    </source>
</evidence>
<dbReference type="AlphaFoldDB" id="E6KA85"/>
<dbReference type="InterPro" id="IPR002898">
    <property type="entry name" value="MotA_ExbB_proton_chnl"/>
</dbReference>
<gene>
    <name evidence="13" type="ORF">HMPREF6485_2550</name>
</gene>
<evidence type="ECO:0000256" key="9">
    <source>
        <dbReference type="SAM" id="MobiDB-lite"/>
    </source>
</evidence>
<keyword evidence="7 10" id="KW-0472">Membrane</keyword>
<feature type="compositionally biased region" description="Low complexity" evidence="9">
    <location>
        <begin position="79"/>
        <end position="88"/>
    </location>
</feature>
<feature type="transmembrane region" description="Helical" evidence="10">
    <location>
        <begin position="168"/>
        <end position="191"/>
    </location>
</feature>
<feature type="chain" id="PRO_5003207055" evidence="11">
    <location>
        <begin position="39"/>
        <end position="364"/>
    </location>
</feature>
<evidence type="ECO:0000256" key="7">
    <source>
        <dbReference type="ARBA" id="ARBA00023136"/>
    </source>
</evidence>
<feature type="transmembrane region" description="Helical" evidence="10">
    <location>
        <begin position="312"/>
        <end position="335"/>
    </location>
</feature>
<sequence length="364" mass="37530">MSYFCAQLSTKKKMMKAKSVVARVAMLMMIYGSTLALAAQTGDAPHRQSAAQAAAQAPAGGPAVQAKDAATATRTKGVAARSQGPAARQGGGSAQAGEGAAASGAASAPGGKANAPATEAAAGADTADVGAQAGLDSLPEAGGEAFGEADEGGGIYHSLKTKFIEGNAGFMSLVALALILGLAFCIERIIYLSLSEINAKRLMADIEERLQRGDLEEAKTLCRNTRGPVAAICYQGLLRAADSLEDIERSVVSYGTVQAANLEKGCSWITLFIAMAPSLGFLGTVIGMVMAFDQIELAGDISPTIVASGMKVALITTIFGIIVALILQVFYNYILSKIEHITSQMEESAITLLDLLAREKHPTA</sequence>
<evidence type="ECO:0000313" key="14">
    <source>
        <dbReference type="Proteomes" id="UP000003112"/>
    </source>
</evidence>
<organism evidence="13 14">
    <name type="scientific">Segatella buccae ATCC 33574</name>
    <dbReference type="NCBI Taxonomy" id="873513"/>
    <lineage>
        <taxon>Bacteria</taxon>
        <taxon>Pseudomonadati</taxon>
        <taxon>Bacteroidota</taxon>
        <taxon>Bacteroidia</taxon>
        <taxon>Bacteroidales</taxon>
        <taxon>Prevotellaceae</taxon>
        <taxon>Segatella</taxon>
    </lineage>
</organism>
<feature type="compositionally biased region" description="Low complexity" evidence="9">
    <location>
        <begin position="95"/>
        <end position="124"/>
    </location>
</feature>
<evidence type="ECO:0000256" key="11">
    <source>
        <dbReference type="SAM" id="SignalP"/>
    </source>
</evidence>
<evidence type="ECO:0000259" key="12">
    <source>
        <dbReference type="Pfam" id="PF01618"/>
    </source>
</evidence>
<evidence type="ECO:0000256" key="3">
    <source>
        <dbReference type="ARBA" id="ARBA00022475"/>
    </source>
</evidence>
<dbReference type="EMBL" id="AEPD01000045">
    <property type="protein sequence ID" value="EFU29530.1"/>
    <property type="molecule type" value="Genomic_DNA"/>
</dbReference>
<reference evidence="13 14" key="1">
    <citation type="submission" date="2010-10" db="EMBL/GenBank/DDBJ databases">
        <authorList>
            <person name="Muzny D."/>
            <person name="Qin X."/>
            <person name="Deng J."/>
            <person name="Jiang H."/>
            <person name="Liu Y."/>
            <person name="Qu J."/>
            <person name="Song X.-Z."/>
            <person name="Zhang L."/>
            <person name="Thornton R."/>
            <person name="Coyle M."/>
            <person name="Francisco L."/>
            <person name="Jackson L."/>
            <person name="Javaid M."/>
            <person name="Korchina V."/>
            <person name="Kovar C."/>
            <person name="Mata R."/>
            <person name="Mathew T."/>
            <person name="Ngo R."/>
            <person name="Nguyen L."/>
            <person name="Nguyen N."/>
            <person name="Okwuonu G."/>
            <person name="Ongeri F."/>
            <person name="Pham C."/>
            <person name="Simmons D."/>
            <person name="Wilczek-Boney K."/>
            <person name="Hale W."/>
            <person name="Jakkamsetti A."/>
            <person name="Pham P."/>
            <person name="Ruth R."/>
            <person name="San Lucas F."/>
            <person name="Warren J."/>
            <person name="Zhang J."/>
            <person name="Zhao Z."/>
            <person name="Zhou C."/>
            <person name="Zhu D."/>
            <person name="Lee S."/>
            <person name="Bess C."/>
            <person name="Blankenburg K."/>
            <person name="Forbes L."/>
            <person name="Fu Q."/>
            <person name="Gubbala S."/>
            <person name="Hirani K."/>
            <person name="Jayaseelan J.C."/>
            <person name="Lara F."/>
            <person name="Munidasa M."/>
            <person name="Palculict T."/>
            <person name="Patil S."/>
            <person name="Pu L.-L."/>
            <person name="Saada N."/>
            <person name="Tang L."/>
            <person name="Weissenberger G."/>
            <person name="Zhu Y."/>
            <person name="Hemphill L."/>
            <person name="Shang Y."/>
            <person name="Youmans B."/>
            <person name="Ayvaz T."/>
            <person name="Ross M."/>
            <person name="Santibanez J."/>
            <person name="Aqrawi P."/>
            <person name="Gross S."/>
            <person name="Joshi V."/>
            <person name="Fowler G."/>
            <person name="Nazareth L."/>
            <person name="Reid J."/>
            <person name="Worley K."/>
            <person name="Petrosino J."/>
            <person name="Highlander S."/>
            <person name="Gibbs R."/>
        </authorList>
    </citation>
    <scope>NUCLEOTIDE SEQUENCE [LARGE SCALE GENOMIC DNA]</scope>
    <source>
        <strain evidence="13 14">ATCC 33574</strain>
    </source>
</reference>
<comment type="similarity">
    <text evidence="8">Belongs to the exbB/tolQ family.</text>
</comment>
<keyword evidence="11" id="KW-0732">Signal</keyword>
<dbReference type="Proteomes" id="UP000003112">
    <property type="component" value="Unassembled WGS sequence"/>
</dbReference>
<keyword evidence="3" id="KW-1003">Cell membrane</keyword>
<evidence type="ECO:0000256" key="5">
    <source>
        <dbReference type="ARBA" id="ARBA00022927"/>
    </source>
</evidence>
<dbReference type="PANTHER" id="PTHR30625">
    <property type="entry name" value="PROTEIN TOLQ"/>
    <property type="match status" value="1"/>
</dbReference>
<evidence type="ECO:0000256" key="10">
    <source>
        <dbReference type="SAM" id="Phobius"/>
    </source>
</evidence>
<accession>E6KA85</accession>
<keyword evidence="2 8" id="KW-0813">Transport</keyword>
<dbReference type="GO" id="GO:0017038">
    <property type="term" value="P:protein import"/>
    <property type="evidence" value="ECO:0007669"/>
    <property type="project" value="TreeGrafter"/>
</dbReference>
<dbReference type="HOGENOM" id="CLU_760444_0_0_10"/>
<feature type="region of interest" description="Disordered" evidence="9">
    <location>
        <begin position="48"/>
        <end position="124"/>
    </location>
</feature>
<name>E6KA85_9BACT</name>
<feature type="domain" description="MotA/TolQ/ExbB proton channel" evidence="12">
    <location>
        <begin position="228"/>
        <end position="347"/>
    </location>
</feature>